<protein>
    <submittedName>
        <fullName evidence="2">Uncharacterized protein</fullName>
    </submittedName>
</protein>
<feature type="compositionally biased region" description="Basic and acidic residues" evidence="1">
    <location>
        <begin position="14"/>
        <end position="32"/>
    </location>
</feature>
<evidence type="ECO:0000256" key="1">
    <source>
        <dbReference type="SAM" id="MobiDB-lite"/>
    </source>
</evidence>
<name>A0ABM7PR27_SINCY</name>
<accession>A0ABM7PR27</accession>
<dbReference type="EMBL" id="AP024525">
    <property type="protein sequence ID" value="BCT74507.1"/>
    <property type="molecule type" value="Genomic_DNA"/>
</dbReference>
<evidence type="ECO:0000313" key="2">
    <source>
        <dbReference type="EMBL" id="BCT74507.1"/>
    </source>
</evidence>
<feature type="region of interest" description="Disordered" evidence="1">
    <location>
        <begin position="1"/>
        <end position="32"/>
    </location>
</feature>
<sequence length="84" mass="9136">MIRGEPDEQLGAAARHEHPGPDGDPQPRELCPPEKVLEGLASCAPGHEPTQLVPVRRGLDQERGLVLCEDAPDRSQPPRDPDEC</sequence>
<keyword evidence="3" id="KW-1185">Reference proteome</keyword>
<proteinExistence type="predicted"/>
<dbReference type="Proteomes" id="UP001319861">
    <property type="component" value="Chromosome"/>
</dbReference>
<organism evidence="2 3">
    <name type="scientific">Sinomonas cyclohexanicum</name>
    <name type="common">Corynebacterium cyclohexanicum</name>
    <dbReference type="NCBI Taxonomy" id="322009"/>
    <lineage>
        <taxon>Bacteria</taxon>
        <taxon>Bacillati</taxon>
        <taxon>Actinomycetota</taxon>
        <taxon>Actinomycetes</taxon>
        <taxon>Micrococcales</taxon>
        <taxon>Micrococcaceae</taxon>
        <taxon>Sinomonas</taxon>
    </lineage>
</organism>
<reference evidence="2 3" key="1">
    <citation type="journal article" date="2021" name="J. Biosci. Bioeng.">
        <title>Identification and characterization of a chc gene cluster responsible for the aromatization pathway of cyclohexanecarboxylate degradation in Sinomonas cyclohexanicum ATCC 51369.</title>
        <authorList>
            <person name="Yamamoto T."/>
            <person name="Hasegawa Y."/>
            <person name="Lau P.C.K."/>
            <person name="Iwaki H."/>
        </authorList>
    </citation>
    <scope>NUCLEOTIDE SEQUENCE [LARGE SCALE GENOMIC DNA]</scope>
    <source>
        <strain evidence="2 3">ATCC 51369</strain>
    </source>
</reference>
<gene>
    <name evidence="2" type="ORF">SCMU_03490</name>
</gene>
<evidence type="ECO:0000313" key="3">
    <source>
        <dbReference type="Proteomes" id="UP001319861"/>
    </source>
</evidence>